<dbReference type="InterPro" id="IPR011990">
    <property type="entry name" value="TPR-like_helical_dom_sf"/>
</dbReference>
<dbReference type="InterPro" id="IPR046341">
    <property type="entry name" value="SET_dom_sf"/>
</dbReference>
<dbReference type="InterPro" id="IPR050869">
    <property type="entry name" value="H3K4_H4K5_MeTrfase"/>
</dbReference>
<feature type="region of interest" description="Disordered" evidence="5">
    <location>
        <begin position="572"/>
        <end position="627"/>
    </location>
</feature>
<evidence type="ECO:0000256" key="3">
    <source>
        <dbReference type="ARBA" id="ARBA00022833"/>
    </source>
</evidence>
<evidence type="ECO:0000313" key="7">
    <source>
        <dbReference type="Proteomes" id="UP000038045"/>
    </source>
</evidence>
<accession>A0A0N4Z4Y1</accession>
<dbReference type="Gene3D" id="1.10.220.160">
    <property type="match status" value="1"/>
</dbReference>
<evidence type="ECO:0000313" key="8">
    <source>
        <dbReference type="WBParaSite" id="PTRK_0000204600.1"/>
    </source>
</evidence>
<feature type="compositionally biased region" description="Basic and acidic residues" evidence="5">
    <location>
        <begin position="598"/>
        <end position="614"/>
    </location>
</feature>
<dbReference type="PROSITE" id="PS50865">
    <property type="entry name" value="ZF_MYND_2"/>
    <property type="match status" value="1"/>
</dbReference>
<organism evidence="7 8">
    <name type="scientific">Parastrongyloides trichosuri</name>
    <name type="common">Possum-specific nematode worm</name>
    <dbReference type="NCBI Taxonomy" id="131310"/>
    <lineage>
        <taxon>Eukaryota</taxon>
        <taxon>Metazoa</taxon>
        <taxon>Ecdysozoa</taxon>
        <taxon>Nematoda</taxon>
        <taxon>Chromadorea</taxon>
        <taxon>Rhabditida</taxon>
        <taxon>Tylenchina</taxon>
        <taxon>Panagrolaimomorpha</taxon>
        <taxon>Strongyloidoidea</taxon>
        <taxon>Strongyloididae</taxon>
        <taxon>Parastrongyloides</taxon>
    </lineage>
</organism>
<feature type="compositionally biased region" description="Acidic residues" evidence="5">
    <location>
        <begin position="575"/>
        <end position="588"/>
    </location>
</feature>
<dbReference type="Gene3D" id="1.25.40.10">
    <property type="entry name" value="Tetratricopeptide repeat domain"/>
    <property type="match status" value="1"/>
</dbReference>
<keyword evidence="7" id="KW-1185">Reference proteome</keyword>
<dbReference type="Gene3D" id="6.10.140.2220">
    <property type="match status" value="1"/>
</dbReference>
<evidence type="ECO:0000256" key="4">
    <source>
        <dbReference type="PROSITE-ProRule" id="PRU00134"/>
    </source>
</evidence>
<dbReference type="Gene3D" id="2.170.270.10">
    <property type="entry name" value="SET domain"/>
    <property type="match status" value="1"/>
</dbReference>
<evidence type="ECO:0000256" key="5">
    <source>
        <dbReference type="SAM" id="MobiDB-lite"/>
    </source>
</evidence>
<protein>
    <submittedName>
        <fullName evidence="8">MYND-type domain-containing protein</fullName>
    </submittedName>
</protein>
<evidence type="ECO:0000256" key="1">
    <source>
        <dbReference type="ARBA" id="ARBA00022723"/>
    </source>
</evidence>
<keyword evidence="2 4" id="KW-0863">Zinc-finger</keyword>
<dbReference type="Proteomes" id="UP000038045">
    <property type="component" value="Unplaced"/>
</dbReference>
<feature type="compositionally biased region" description="Acidic residues" evidence="5">
    <location>
        <begin position="615"/>
        <end position="627"/>
    </location>
</feature>
<dbReference type="PANTHER" id="PTHR12197">
    <property type="entry name" value="HISTONE-LYSINE N-METHYLTRANSFERASE SMYD"/>
    <property type="match status" value="1"/>
</dbReference>
<dbReference type="InterPro" id="IPR002893">
    <property type="entry name" value="Znf_MYND"/>
</dbReference>
<dbReference type="AlphaFoldDB" id="A0A0N4Z4Y1"/>
<reference evidence="8" key="1">
    <citation type="submission" date="2017-02" db="UniProtKB">
        <authorList>
            <consortium name="WormBaseParasite"/>
        </authorList>
    </citation>
    <scope>IDENTIFICATION</scope>
</reference>
<evidence type="ECO:0000259" key="6">
    <source>
        <dbReference type="PROSITE" id="PS50865"/>
    </source>
</evidence>
<dbReference type="STRING" id="131310.A0A0N4Z4Y1"/>
<keyword evidence="3" id="KW-0862">Zinc</keyword>
<evidence type="ECO:0000256" key="2">
    <source>
        <dbReference type="ARBA" id="ARBA00022771"/>
    </source>
</evidence>
<dbReference type="SUPFAM" id="SSF48452">
    <property type="entry name" value="TPR-like"/>
    <property type="match status" value="1"/>
</dbReference>
<name>A0A0N4Z4Y1_PARTI</name>
<dbReference type="SUPFAM" id="SSF144232">
    <property type="entry name" value="HIT/MYND zinc finger-like"/>
    <property type="match status" value="1"/>
</dbReference>
<dbReference type="Pfam" id="PF01753">
    <property type="entry name" value="zf-MYND"/>
    <property type="match status" value="1"/>
</dbReference>
<dbReference type="GO" id="GO:0008270">
    <property type="term" value="F:zinc ion binding"/>
    <property type="evidence" value="ECO:0007669"/>
    <property type="project" value="UniProtKB-KW"/>
</dbReference>
<proteinExistence type="predicted"/>
<keyword evidence="1" id="KW-0479">Metal-binding</keyword>
<sequence>MVEESSKNPESIDFYPFAYALYNDFLHKRCWYCLDEKTKVNSLSRCSGCHVALFCNTECQRLGWKDHMYECKAFRNIKDIEIPDIEVRLLGRIVTRQKLIIKNKDTKIADFYKDRTSQRNIMEIWHHKNEIQRDNRAMAKFNSIYERLVKFYGESNLLPMNDIFELHCRDFINRHAISDKAYLTEIGKGLYLDLCAYDHSCRPNAIYVCNGFVATLRALGTSVNLLDKSTTFYSYIDLFVCKQQRRKLLKDTWYFNCECERCQDDSEHILTSIVCPTCVNNPEKFKRVPITLWGNRNKKDDKLTCLECNNVVPQETVLEALKGMRFIDDILERGEVEEMTTPNAIQFLEGLLTRFATILPVVNVYYTKIVQALIPFINSEDAAKLLDLHAMAEPSLRICFPSNHPAIAFHLRNIGIFYQKLGQLDKSKKYFEESLKMLNISLPKNHSMTLDVTVLLEKVNDEILRISTNNDTNDIQLNTKNALNNSDSTEDVAKNFENITMNDVNNDKETTPSSINDDEFPLMELISESQCKPIKKLEAQDSLTEMFNEDTLDIPNLKYNLQEKMSNNKTKLNIEESEDEFPLEDLIPEDQRKPKKLPLPEKAKQDELFMMHSEEVDDLPELVKEED</sequence>
<dbReference type="GO" id="GO:0005634">
    <property type="term" value="C:nucleus"/>
    <property type="evidence" value="ECO:0007669"/>
    <property type="project" value="TreeGrafter"/>
</dbReference>
<dbReference type="PANTHER" id="PTHR12197:SF241">
    <property type="entry name" value="MYND-TYPE DOMAIN-CONTAINING PROTEIN"/>
    <property type="match status" value="1"/>
</dbReference>
<dbReference type="WBParaSite" id="PTRK_0000204600.1">
    <property type="protein sequence ID" value="PTRK_0000204600.1"/>
    <property type="gene ID" value="PTRK_0000204600"/>
</dbReference>
<feature type="domain" description="MYND-type" evidence="6">
    <location>
        <begin position="30"/>
        <end position="71"/>
    </location>
</feature>